<dbReference type="Proteomes" id="UP001283361">
    <property type="component" value="Unassembled WGS sequence"/>
</dbReference>
<gene>
    <name evidence="1" type="ORF">RRG08_059351</name>
</gene>
<sequence length="93" mass="10679">MLSLTIARELFSISTTTAAEGAKRDSWRVNLSAQRDSVSTPTCQAAPWIPSITAMVLDEYRLQGGAWYSLYNYSWPYLFWLVWCQYGVCSDRR</sequence>
<evidence type="ECO:0000313" key="1">
    <source>
        <dbReference type="EMBL" id="KAK3804381.1"/>
    </source>
</evidence>
<comment type="caution">
    <text evidence="1">The sequence shown here is derived from an EMBL/GenBank/DDBJ whole genome shotgun (WGS) entry which is preliminary data.</text>
</comment>
<organism evidence="1 2">
    <name type="scientific">Elysia crispata</name>
    <name type="common">lettuce slug</name>
    <dbReference type="NCBI Taxonomy" id="231223"/>
    <lineage>
        <taxon>Eukaryota</taxon>
        <taxon>Metazoa</taxon>
        <taxon>Spiralia</taxon>
        <taxon>Lophotrochozoa</taxon>
        <taxon>Mollusca</taxon>
        <taxon>Gastropoda</taxon>
        <taxon>Heterobranchia</taxon>
        <taxon>Euthyneura</taxon>
        <taxon>Panpulmonata</taxon>
        <taxon>Sacoglossa</taxon>
        <taxon>Placobranchoidea</taxon>
        <taxon>Plakobranchidae</taxon>
        <taxon>Elysia</taxon>
    </lineage>
</organism>
<keyword evidence="2" id="KW-1185">Reference proteome</keyword>
<dbReference type="AlphaFoldDB" id="A0AAE1BG74"/>
<proteinExistence type="predicted"/>
<accession>A0AAE1BG74</accession>
<name>A0AAE1BG74_9GAST</name>
<reference evidence="1" key="1">
    <citation type="journal article" date="2023" name="G3 (Bethesda)">
        <title>A reference genome for the long-term kleptoplast-retaining sea slug Elysia crispata morphotype clarki.</title>
        <authorList>
            <person name="Eastman K.E."/>
            <person name="Pendleton A.L."/>
            <person name="Shaikh M.A."/>
            <person name="Suttiyut T."/>
            <person name="Ogas R."/>
            <person name="Tomko P."/>
            <person name="Gavelis G."/>
            <person name="Widhalm J.R."/>
            <person name="Wisecaver J.H."/>
        </authorList>
    </citation>
    <scope>NUCLEOTIDE SEQUENCE</scope>
    <source>
        <strain evidence="1">ECLA1</strain>
    </source>
</reference>
<dbReference type="EMBL" id="JAWDGP010000016">
    <property type="protein sequence ID" value="KAK3804381.1"/>
    <property type="molecule type" value="Genomic_DNA"/>
</dbReference>
<protein>
    <submittedName>
        <fullName evidence="1">Uncharacterized protein</fullName>
    </submittedName>
</protein>
<evidence type="ECO:0000313" key="2">
    <source>
        <dbReference type="Proteomes" id="UP001283361"/>
    </source>
</evidence>